<gene>
    <name evidence="1" type="ordered locus">DDD_2553</name>
</gene>
<evidence type="ECO:0000313" key="1">
    <source>
        <dbReference type="EMBL" id="AGC77680.1"/>
    </source>
</evidence>
<dbReference type="PATRIC" id="fig|592029.3.peg.2531"/>
<evidence type="ECO:0000313" key="2">
    <source>
        <dbReference type="Proteomes" id="UP000011173"/>
    </source>
</evidence>
<dbReference type="AlphaFoldDB" id="L7W7K9"/>
<name>L7W7K9_NONDD</name>
<sequence length="48" mass="5764">MPYSIALLMKIVYKWLGIRFRESGTKTVIMEIFQFHSFKYYLKGMPSI</sequence>
<dbReference type="Proteomes" id="UP000011173">
    <property type="component" value="Chromosome"/>
</dbReference>
<reference evidence="1 2" key="1">
    <citation type="journal article" date="2013" name="Genome Biol. Evol.">
        <title>Genomic makeup of the marine flavobacterium Nonlabens (Donghaeana) dokdonensis DSW-6 and identification of a novel class of rhodopsins.</title>
        <authorList>
            <person name="Kwon S.K."/>
            <person name="Kim B.K."/>
            <person name="Song J.Y."/>
            <person name="Kwak M.J."/>
            <person name="Lee C.H."/>
            <person name="Yoon J.H."/>
            <person name="Oh T.K."/>
            <person name="Kim J.F."/>
        </authorList>
    </citation>
    <scope>NUCLEOTIDE SEQUENCE [LARGE SCALE GENOMIC DNA]</scope>
    <source>
        <strain evidence="2">DSM 17205 / KCTC 12402 / DSW-6</strain>
    </source>
</reference>
<dbReference type="STRING" id="592029.DDD_2553"/>
<protein>
    <submittedName>
        <fullName evidence="1">Uncharacterized protein</fullName>
    </submittedName>
</protein>
<accession>L7W7K9</accession>
<dbReference type="HOGENOM" id="CLU_3155490_0_0_10"/>
<dbReference type="KEGG" id="ndo:DDD_2553"/>
<dbReference type="EMBL" id="CP001397">
    <property type="protein sequence ID" value="AGC77680.1"/>
    <property type="molecule type" value="Genomic_DNA"/>
</dbReference>
<proteinExistence type="predicted"/>
<organism evidence="1 2">
    <name type="scientific">Nonlabens dokdonensis (strain DSM 17205 / KCTC 12402 / DSW-6)</name>
    <name type="common">Donghaeana dokdonensis</name>
    <dbReference type="NCBI Taxonomy" id="592029"/>
    <lineage>
        <taxon>Bacteria</taxon>
        <taxon>Pseudomonadati</taxon>
        <taxon>Bacteroidota</taxon>
        <taxon>Flavobacteriia</taxon>
        <taxon>Flavobacteriales</taxon>
        <taxon>Flavobacteriaceae</taxon>
        <taxon>Nonlabens</taxon>
    </lineage>
</organism>